<evidence type="ECO:0000313" key="1">
    <source>
        <dbReference type="EMBL" id="PZX02432.1"/>
    </source>
</evidence>
<dbReference type="EMBL" id="QKZI01000011">
    <property type="protein sequence ID" value="PZX02432.1"/>
    <property type="molecule type" value="Genomic_DNA"/>
</dbReference>
<dbReference type="AlphaFoldDB" id="A0A2W7MCC4"/>
<accession>A0A2W7MCC4</accession>
<name>A0A2W7MCC4_9BACI</name>
<organism evidence="1 2">
    <name type="scientific">Psychrobacillus insolitus</name>
    <dbReference type="NCBI Taxonomy" id="1461"/>
    <lineage>
        <taxon>Bacteria</taxon>
        <taxon>Bacillati</taxon>
        <taxon>Bacillota</taxon>
        <taxon>Bacilli</taxon>
        <taxon>Bacillales</taxon>
        <taxon>Bacillaceae</taxon>
        <taxon>Psychrobacillus</taxon>
    </lineage>
</organism>
<proteinExistence type="predicted"/>
<evidence type="ECO:0000313" key="2">
    <source>
        <dbReference type="Proteomes" id="UP000248646"/>
    </source>
</evidence>
<evidence type="ECO:0008006" key="3">
    <source>
        <dbReference type="Google" id="ProtNLM"/>
    </source>
</evidence>
<sequence length="42" mass="4769">MVTRVSYPVKVKEEAIRLRMAGVPVAEVMERLGIKNNSQLRV</sequence>
<gene>
    <name evidence="1" type="ORF">C7437_11124</name>
</gene>
<comment type="caution">
    <text evidence="1">The sequence shown here is derived from an EMBL/GenBank/DDBJ whole genome shotgun (WGS) entry which is preliminary data.</text>
</comment>
<reference evidence="1 2" key="1">
    <citation type="submission" date="2018-06" db="EMBL/GenBank/DDBJ databases">
        <title>Genomic Encyclopedia of Type Strains, Phase IV (KMG-IV): sequencing the most valuable type-strain genomes for metagenomic binning, comparative biology and taxonomic classification.</title>
        <authorList>
            <person name="Goeker M."/>
        </authorList>
    </citation>
    <scope>NUCLEOTIDE SEQUENCE [LARGE SCALE GENOMIC DNA]</scope>
    <source>
        <strain evidence="1 2">DSM 5</strain>
    </source>
</reference>
<keyword evidence="2" id="KW-1185">Reference proteome</keyword>
<protein>
    <recommendedName>
        <fullName evidence="3">Transposase</fullName>
    </recommendedName>
</protein>
<dbReference type="Proteomes" id="UP000248646">
    <property type="component" value="Unassembled WGS sequence"/>
</dbReference>